<organism evidence="2 3">
    <name type="scientific">Pleurodeles waltl</name>
    <name type="common">Iberian ribbed newt</name>
    <dbReference type="NCBI Taxonomy" id="8319"/>
    <lineage>
        <taxon>Eukaryota</taxon>
        <taxon>Metazoa</taxon>
        <taxon>Chordata</taxon>
        <taxon>Craniata</taxon>
        <taxon>Vertebrata</taxon>
        <taxon>Euteleostomi</taxon>
        <taxon>Amphibia</taxon>
        <taxon>Batrachia</taxon>
        <taxon>Caudata</taxon>
        <taxon>Salamandroidea</taxon>
        <taxon>Salamandridae</taxon>
        <taxon>Pleurodelinae</taxon>
        <taxon>Pleurodeles</taxon>
    </lineage>
</organism>
<evidence type="ECO:0000256" key="1">
    <source>
        <dbReference type="SAM" id="MobiDB-lite"/>
    </source>
</evidence>
<protein>
    <submittedName>
        <fullName evidence="2">Uncharacterized protein</fullName>
    </submittedName>
</protein>
<gene>
    <name evidence="2" type="ORF">NDU88_001280</name>
</gene>
<dbReference type="EMBL" id="JANPWB010000005">
    <property type="protein sequence ID" value="KAJ1184474.1"/>
    <property type="molecule type" value="Genomic_DNA"/>
</dbReference>
<dbReference type="Proteomes" id="UP001066276">
    <property type="component" value="Chromosome 3_1"/>
</dbReference>
<evidence type="ECO:0000313" key="2">
    <source>
        <dbReference type="EMBL" id="KAJ1184474.1"/>
    </source>
</evidence>
<sequence length="171" mass="19560">MGRLRPGRSRHTPGGTSTVLVPDLDAHRSGTYPRPLLGDMGLCKPFAPSPERGGGKRKKRQHRDHQRQSRRQRQYQDHQGHCRKQRHSMKQTPVLGRGVQRRWCLYPSKYQRARRQNSPGPATLWGERGLSSYMGVGIYLIFPMRRAGGGSRTGSSLTYSVSLGWERKRRD</sequence>
<accession>A0AAV7U5W7</accession>
<evidence type="ECO:0000313" key="3">
    <source>
        <dbReference type="Proteomes" id="UP001066276"/>
    </source>
</evidence>
<feature type="region of interest" description="Disordered" evidence="1">
    <location>
        <begin position="1"/>
        <end position="91"/>
    </location>
</feature>
<feature type="compositionally biased region" description="Basic residues" evidence="1">
    <location>
        <begin position="55"/>
        <end position="73"/>
    </location>
</feature>
<feature type="compositionally biased region" description="Basic residues" evidence="1">
    <location>
        <begin position="1"/>
        <end position="11"/>
    </location>
</feature>
<comment type="caution">
    <text evidence="2">The sequence shown here is derived from an EMBL/GenBank/DDBJ whole genome shotgun (WGS) entry which is preliminary data.</text>
</comment>
<dbReference type="AlphaFoldDB" id="A0AAV7U5W7"/>
<name>A0AAV7U5W7_PLEWA</name>
<reference evidence="2" key="1">
    <citation type="journal article" date="2022" name="bioRxiv">
        <title>Sequencing and chromosome-scale assembly of the giantPleurodeles waltlgenome.</title>
        <authorList>
            <person name="Brown T."/>
            <person name="Elewa A."/>
            <person name="Iarovenko S."/>
            <person name="Subramanian E."/>
            <person name="Araus A.J."/>
            <person name="Petzold A."/>
            <person name="Susuki M."/>
            <person name="Suzuki K.-i.T."/>
            <person name="Hayashi T."/>
            <person name="Toyoda A."/>
            <person name="Oliveira C."/>
            <person name="Osipova E."/>
            <person name="Leigh N.D."/>
            <person name="Simon A."/>
            <person name="Yun M.H."/>
        </authorList>
    </citation>
    <scope>NUCLEOTIDE SEQUENCE</scope>
    <source>
        <strain evidence="2">20211129_DDA</strain>
        <tissue evidence="2">Liver</tissue>
    </source>
</reference>
<keyword evidence="3" id="KW-1185">Reference proteome</keyword>
<proteinExistence type="predicted"/>